<dbReference type="GO" id="GO:0005829">
    <property type="term" value="C:cytosol"/>
    <property type="evidence" value="ECO:0007669"/>
    <property type="project" value="TreeGrafter"/>
</dbReference>
<feature type="domain" description="HTH asnC-type" evidence="4">
    <location>
        <begin position="6"/>
        <end position="68"/>
    </location>
</feature>
<dbReference type="InterPro" id="IPR011008">
    <property type="entry name" value="Dimeric_a/b-barrel"/>
</dbReference>
<dbReference type="InterPro" id="IPR019888">
    <property type="entry name" value="Tscrpt_reg_AsnC-like"/>
</dbReference>
<dbReference type="GO" id="GO:0043565">
    <property type="term" value="F:sequence-specific DNA binding"/>
    <property type="evidence" value="ECO:0007669"/>
    <property type="project" value="InterPro"/>
</dbReference>
<dbReference type="InterPro" id="IPR000485">
    <property type="entry name" value="AsnC-type_HTH_dom"/>
</dbReference>
<name>A0A1X3D584_9NEIS</name>
<evidence type="ECO:0000313" key="6">
    <source>
        <dbReference type="Proteomes" id="UP000193118"/>
    </source>
</evidence>
<dbReference type="PANTHER" id="PTHR30154:SF53">
    <property type="entry name" value="HTH-TYPE TRANSCRIPTIONAL REGULATOR LRPC"/>
    <property type="match status" value="1"/>
</dbReference>
<evidence type="ECO:0000256" key="2">
    <source>
        <dbReference type="ARBA" id="ARBA00023125"/>
    </source>
</evidence>
<dbReference type="GO" id="GO:0043200">
    <property type="term" value="P:response to amino acid"/>
    <property type="evidence" value="ECO:0007669"/>
    <property type="project" value="TreeGrafter"/>
</dbReference>
<dbReference type="EMBL" id="MTBO01000028">
    <property type="protein sequence ID" value="OSI14905.1"/>
    <property type="molecule type" value="Genomic_DNA"/>
</dbReference>
<dbReference type="InterPro" id="IPR036390">
    <property type="entry name" value="WH_DNA-bd_sf"/>
</dbReference>
<evidence type="ECO:0000259" key="4">
    <source>
        <dbReference type="PROSITE" id="PS50956"/>
    </source>
</evidence>
<dbReference type="Pfam" id="PF01037">
    <property type="entry name" value="AsnC_trans_reg"/>
    <property type="match status" value="1"/>
</dbReference>
<dbReference type="SMART" id="SM00344">
    <property type="entry name" value="HTH_ASNC"/>
    <property type="match status" value="1"/>
</dbReference>
<dbReference type="InterPro" id="IPR036388">
    <property type="entry name" value="WH-like_DNA-bd_sf"/>
</dbReference>
<dbReference type="OrthoDB" id="5476at2"/>
<dbReference type="PROSITE" id="PS50956">
    <property type="entry name" value="HTH_ASNC_2"/>
    <property type="match status" value="1"/>
</dbReference>
<organism evidence="5 6">
    <name type="scientific">Neisseria dentiae</name>
    <dbReference type="NCBI Taxonomy" id="194197"/>
    <lineage>
        <taxon>Bacteria</taxon>
        <taxon>Pseudomonadati</taxon>
        <taxon>Pseudomonadota</taxon>
        <taxon>Betaproteobacteria</taxon>
        <taxon>Neisseriales</taxon>
        <taxon>Neisseriaceae</taxon>
        <taxon>Neisseria</taxon>
    </lineage>
</organism>
<keyword evidence="6" id="KW-1185">Reference proteome</keyword>
<dbReference type="InterPro" id="IPR019887">
    <property type="entry name" value="Tscrpt_reg_AsnC/Lrp_C"/>
</dbReference>
<dbReference type="STRING" id="194197.BWD09_09575"/>
<accession>A0A1X3D584</accession>
<evidence type="ECO:0000256" key="3">
    <source>
        <dbReference type="ARBA" id="ARBA00023163"/>
    </source>
</evidence>
<protein>
    <recommendedName>
        <fullName evidence="4">HTH asnC-type domain-containing protein</fullName>
    </recommendedName>
</protein>
<evidence type="ECO:0000313" key="5">
    <source>
        <dbReference type="EMBL" id="OSI14905.1"/>
    </source>
</evidence>
<dbReference type="Gene3D" id="3.30.70.920">
    <property type="match status" value="1"/>
</dbReference>
<reference evidence="6" key="1">
    <citation type="submission" date="2017-01" db="EMBL/GenBank/DDBJ databases">
        <authorList>
            <person name="Wolfgang W.J."/>
            <person name="Cole J."/>
            <person name="Wroblewski D."/>
            <person name="Mcginnis J."/>
            <person name="Musser K.A."/>
        </authorList>
    </citation>
    <scope>NUCLEOTIDE SEQUENCE [LARGE SCALE GENOMIC DNA]</scope>
    <source>
        <strain evidence="6">DSM 19151</strain>
    </source>
</reference>
<dbReference type="Gene3D" id="1.10.10.10">
    <property type="entry name" value="Winged helix-like DNA-binding domain superfamily/Winged helix DNA-binding domain"/>
    <property type="match status" value="1"/>
</dbReference>
<dbReference type="SUPFAM" id="SSF54909">
    <property type="entry name" value="Dimeric alpha+beta barrel"/>
    <property type="match status" value="1"/>
</dbReference>
<evidence type="ECO:0000256" key="1">
    <source>
        <dbReference type="ARBA" id="ARBA00023015"/>
    </source>
</evidence>
<dbReference type="RefSeq" id="WP_085366519.1">
    <property type="nucleotide sequence ID" value="NZ_CAUJPZ010000033.1"/>
</dbReference>
<comment type="caution">
    <text evidence="5">The sequence shown here is derived from an EMBL/GenBank/DDBJ whole genome shotgun (WGS) entry which is preliminary data.</text>
</comment>
<keyword evidence="3" id="KW-0804">Transcription</keyword>
<dbReference type="AlphaFoldDB" id="A0A1X3D584"/>
<keyword evidence="1" id="KW-0805">Transcription regulation</keyword>
<gene>
    <name evidence="5" type="ORF">BWD09_09575</name>
</gene>
<proteinExistence type="predicted"/>
<dbReference type="Proteomes" id="UP000193118">
    <property type="component" value="Unassembled WGS sequence"/>
</dbReference>
<dbReference type="SUPFAM" id="SSF46785">
    <property type="entry name" value="Winged helix' DNA-binding domain"/>
    <property type="match status" value="1"/>
</dbReference>
<dbReference type="GeneID" id="94581014"/>
<dbReference type="PANTHER" id="PTHR30154">
    <property type="entry name" value="LEUCINE-RESPONSIVE REGULATORY PROTEIN"/>
    <property type="match status" value="1"/>
</dbReference>
<keyword evidence="2" id="KW-0238">DNA-binding</keyword>
<sequence length="134" mass="15490">MKKFDDKISRAILHTLRSNSRISWQELGKTVHLSGQAAAERVKQMQENGIINGFTIRENRSRHFIGVMMKHTDFQAFEHWLIQNPNVESVDKTSGDICYSIVYVTENLIELEQFLNGLLAHGSYRLNSSIRRVK</sequence>
<dbReference type="Pfam" id="PF13404">
    <property type="entry name" value="HTH_AsnC-type"/>
    <property type="match status" value="1"/>
</dbReference>
<dbReference type="PRINTS" id="PR00033">
    <property type="entry name" value="HTHASNC"/>
</dbReference>